<organism evidence="1 2">
    <name type="scientific">Onchocerca ochengi</name>
    <name type="common">Filarial nematode worm</name>
    <dbReference type="NCBI Taxonomy" id="42157"/>
    <lineage>
        <taxon>Eukaryota</taxon>
        <taxon>Metazoa</taxon>
        <taxon>Ecdysozoa</taxon>
        <taxon>Nematoda</taxon>
        <taxon>Chromadorea</taxon>
        <taxon>Rhabditida</taxon>
        <taxon>Spirurina</taxon>
        <taxon>Spiruromorpha</taxon>
        <taxon>Filarioidea</taxon>
        <taxon>Onchocercidae</taxon>
        <taxon>Onchocerca</taxon>
    </lineage>
</organism>
<accession>A0A3P7MXW1</accession>
<name>A0A3P7MXW1_ONCOC</name>
<proteinExistence type="predicted"/>
<sequence length="125" mass="14249">NVPGPTSFQQLKIVNGVTHATFRSACQALNLLENDRHWDVCTYDACNISHRNQIRSLLATILTACSPSSQAELWEKYKSYMAEDILHRIRSENSNTNMDFTAEIYNEALIMVEDLFLQIANKVLN</sequence>
<dbReference type="OrthoDB" id="272985at2759"/>
<dbReference type="AlphaFoldDB" id="A0A3P7MXW1"/>
<gene>
    <name evidence="1" type="ORF">NOO_LOCUS13609</name>
</gene>
<dbReference type="Proteomes" id="UP000271087">
    <property type="component" value="Unassembled WGS sequence"/>
</dbReference>
<keyword evidence="2" id="KW-1185">Reference proteome</keyword>
<feature type="non-terminal residue" evidence="1">
    <location>
        <position position="1"/>
    </location>
</feature>
<evidence type="ECO:0000313" key="1">
    <source>
        <dbReference type="EMBL" id="VDN03629.1"/>
    </source>
</evidence>
<dbReference type="PANTHER" id="PTHR10492:SF57">
    <property type="entry name" value="ATP-DEPENDENT DNA HELICASE"/>
    <property type="match status" value="1"/>
</dbReference>
<protein>
    <submittedName>
        <fullName evidence="1">Uncharacterized protein</fullName>
    </submittedName>
</protein>
<dbReference type="PANTHER" id="PTHR10492">
    <property type="match status" value="1"/>
</dbReference>
<dbReference type="EMBL" id="UYRW01016828">
    <property type="protein sequence ID" value="VDN03629.1"/>
    <property type="molecule type" value="Genomic_DNA"/>
</dbReference>
<reference evidence="1 2" key="1">
    <citation type="submission" date="2018-08" db="EMBL/GenBank/DDBJ databases">
        <authorList>
            <person name="Laetsch R D."/>
            <person name="Stevens L."/>
            <person name="Kumar S."/>
            <person name="Blaxter L. M."/>
        </authorList>
    </citation>
    <scope>NUCLEOTIDE SEQUENCE [LARGE SCALE GENOMIC DNA]</scope>
</reference>
<evidence type="ECO:0000313" key="2">
    <source>
        <dbReference type="Proteomes" id="UP000271087"/>
    </source>
</evidence>